<gene>
    <name evidence="2" type="ORF">B4O97_02020</name>
</gene>
<feature type="domain" description="YbaK/aminoacyl-tRNA synthetase-associated" evidence="1">
    <location>
        <begin position="26"/>
        <end position="143"/>
    </location>
</feature>
<dbReference type="OrthoDB" id="9786549at2"/>
<reference evidence="2 3" key="1">
    <citation type="submission" date="2017-03" db="EMBL/GenBank/DDBJ databases">
        <title>Draft Genome sequence of Marispirochaeta sp. strain JC444.</title>
        <authorList>
            <person name="Shivani Y."/>
            <person name="Subhash Y."/>
            <person name="Sasikala C."/>
            <person name="Ramana C."/>
        </authorList>
    </citation>
    <scope>NUCLEOTIDE SEQUENCE [LARGE SCALE GENOMIC DNA]</scope>
    <source>
        <strain evidence="2 3">JC444</strain>
    </source>
</reference>
<protein>
    <recommendedName>
        <fullName evidence="1">YbaK/aminoacyl-tRNA synthetase-associated domain-containing protein</fullName>
    </recommendedName>
</protein>
<dbReference type="CDD" id="cd04332">
    <property type="entry name" value="YbaK_like"/>
    <property type="match status" value="1"/>
</dbReference>
<accession>A0A1Y1S358</accession>
<dbReference type="Gene3D" id="3.90.960.10">
    <property type="entry name" value="YbaK/aminoacyl-tRNA synthetase-associated domain"/>
    <property type="match status" value="1"/>
</dbReference>
<sequence>MPSEKLIEFLNQNHVHYETAHHFENYTAQETAASAHVKGKEFAKCVVVMLDGDPVMTVLPANYKVDLKRLKQLTGSKSASIAHEEEFSYMFPDCSVGAMPPFGNLYHLPVIADSDLMKDDTITFNAGNHTEALRISAADYKRLVHPRVANIHRRRFRPFIM</sequence>
<dbReference type="Proteomes" id="UP000192343">
    <property type="component" value="Unassembled WGS sequence"/>
</dbReference>
<dbReference type="GO" id="GO:0002161">
    <property type="term" value="F:aminoacyl-tRNA deacylase activity"/>
    <property type="evidence" value="ECO:0007669"/>
    <property type="project" value="InterPro"/>
</dbReference>
<dbReference type="SUPFAM" id="SSF55826">
    <property type="entry name" value="YbaK/ProRS associated domain"/>
    <property type="match status" value="1"/>
</dbReference>
<organism evidence="2 3">
    <name type="scientific">Marispirochaeta aestuarii</name>
    <dbReference type="NCBI Taxonomy" id="1963862"/>
    <lineage>
        <taxon>Bacteria</taxon>
        <taxon>Pseudomonadati</taxon>
        <taxon>Spirochaetota</taxon>
        <taxon>Spirochaetia</taxon>
        <taxon>Spirochaetales</taxon>
        <taxon>Spirochaetaceae</taxon>
        <taxon>Marispirochaeta</taxon>
    </lineage>
</organism>
<dbReference type="Pfam" id="PF04073">
    <property type="entry name" value="tRNA_edit"/>
    <property type="match status" value="1"/>
</dbReference>
<evidence type="ECO:0000313" key="2">
    <source>
        <dbReference type="EMBL" id="ORC37802.1"/>
    </source>
</evidence>
<comment type="caution">
    <text evidence="2">The sequence shown here is derived from an EMBL/GenBank/DDBJ whole genome shotgun (WGS) entry which is preliminary data.</text>
</comment>
<keyword evidence="3" id="KW-1185">Reference proteome</keyword>
<dbReference type="STRING" id="1963862.B4O97_02020"/>
<dbReference type="InterPro" id="IPR036754">
    <property type="entry name" value="YbaK/aa-tRNA-synt-asso_dom_sf"/>
</dbReference>
<proteinExistence type="predicted"/>
<evidence type="ECO:0000259" key="1">
    <source>
        <dbReference type="Pfam" id="PF04073"/>
    </source>
</evidence>
<name>A0A1Y1S358_9SPIO</name>
<dbReference type="AlphaFoldDB" id="A0A1Y1S358"/>
<dbReference type="InterPro" id="IPR007214">
    <property type="entry name" value="YbaK/aa-tRNA-synth-assoc-dom"/>
</dbReference>
<dbReference type="EMBL" id="MWQY01000002">
    <property type="protein sequence ID" value="ORC37802.1"/>
    <property type="molecule type" value="Genomic_DNA"/>
</dbReference>
<evidence type="ECO:0000313" key="3">
    <source>
        <dbReference type="Proteomes" id="UP000192343"/>
    </source>
</evidence>
<dbReference type="RefSeq" id="WP_083047818.1">
    <property type="nucleotide sequence ID" value="NZ_CAXXQO010000003.1"/>
</dbReference>